<evidence type="ECO:0000256" key="5">
    <source>
        <dbReference type="ARBA" id="ARBA00022989"/>
    </source>
</evidence>
<evidence type="ECO:0000256" key="2">
    <source>
        <dbReference type="ARBA" id="ARBA00008017"/>
    </source>
</evidence>
<dbReference type="SUPFAM" id="SSF50182">
    <property type="entry name" value="Sm-like ribonucleoproteins"/>
    <property type="match status" value="1"/>
</dbReference>
<evidence type="ECO:0000256" key="3">
    <source>
        <dbReference type="ARBA" id="ARBA00022448"/>
    </source>
</evidence>
<accession>A0A7J0DVY0</accession>
<evidence type="ECO:0000256" key="7">
    <source>
        <dbReference type="ARBA" id="ARBA00023136"/>
    </source>
</evidence>
<feature type="region of interest" description="Disordered" evidence="9">
    <location>
        <begin position="106"/>
        <end position="230"/>
    </location>
</feature>
<dbReference type="GO" id="GO:0008381">
    <property type="term" value="F:mechanosensitive monoatomic ion channel activity"/>
    <property type="evidence" value="ECO:0007669"/>
    <property type="project" value="TreeGrafter"/>
</dbReference>
<comment type="caution">
    <text evidence="11">The sequence shown here is derived from an EMBL/GenBank/DDBJ whole genome shotgun (WGS) entry which is preliminary data.</text>
</comment>
<gene>
    <name evidence="11" type="ORF">Acr_00g0087180</name>
</gene>
<keyword evidence="7" id="KW-0472">Membrane</keyword>
<dbReference type="OrthoDB" id="544685at2759"/>
<keyword evidence="8" id="KW-0407">Ion channel</keyword>
<dbReference type="AlphaFoldDB" id="A0A7J0DVY0"/>
<dbReference type="Pfam" id="PF00924">
    <property type="entry name" value="MS_channel_2nd"/>
    <property type="match status" value="1"/>
</dbReference>
<dbReference type="InterPro" id="IPR010920">
    <property type="entry name" value="LSM_dom_sf"/>
</dbReference>
<evidence type="ECO:0000256" key="4">
    <source>
        <dbReference type="ARBA" id="ARBA00022692"/>
    </source>
</evidence>
<dbReference type="GO" id="GO:0005886">
    <property type="term" value="C:plasma membrane"/>
    <property type="evidence" value="ECO:0007669"/>
    <property type="project" value="TreeGrafter"/>
</dbReference>
<evidence type="ECO:0000259" key="10">
    <source>
        <dbReference type="Pfam" id="PF00924"/>
    </source>
</evidence>
<protein>
    <submittedName>
        <fullName evidence="11">SNF7 family protein</fullName>
    </submittedName>
</protein>
<keyword evidence="5" id="KW-1133">Transmembrane helix</keyword>
<dbReference type="PANTHER" id="PTHR31618:SF7">
    <property type="entry name" value="MECHANOSENSITIVE ION CHANNEL PROTEIN"/>
    <property type="match status" value="1"/>
</dbReference>
<name>A0A7J0DVY0_9ERIC</name>
<keyword evidence="4" id="KW-0812">Transmembrane</keyword>
<dbReference type="InterPro" id="IPR023408">
    <property type="entry name" value="MscS_beta-dom_sf"/>
</dbReference>
<proteinExistence type="inferred from homology"/>
<keyword evidence="3" id="KW-0813">Transport</keyword>
<feature type="compositionally biased region" description="Low complexity" evidence="9">
    <location>
        <begin position="156"/>
        <end position="171"/>
    </location>
</feature>
<sequence>MCASLYRAWDEEEEETEELVSQVLDEIGIDMNSELLNAPSSAVAAPAANNKVAQAEATGIDDGGIDSDLQARDKIALMEGGKGLEMKETGNEVVVSIFGIEENSRTDKQIGGSKGFKKLESGPPYFSNNIPIGSPSISKNTPIGSPISGPRETESLKTSSSSLEITNSSPTPNKPPEISVGSVIQRSSPSPPTSKTNASTPKENVNTAPVTPKTPLMASQGGEDEDEDDENVYKTSNLKLDEKSGKRLKAMVILEWIVFVLITETVGRQRSSGEMSFKSQRKGKQAEKEEVIDVEKLHKMKQEKISAWTMRGLIQVIQRSGLSTISSALDESFDDDEQKEKEITSEWEAKAAAYQIFKNVARPGCKYIQEEDLLRFMKKEDVDNVLPLFEGLAETGKIKRSSLRKWVVNVYNERDRCVIDGVQMIVEEVNILTTIFLRYDNEKIFYPNSVLATKAISNYYRSPEMGDSVEFSVDFSTSTETIVALKAKIKAYIILKKQLVGNYRYIESKPQHWRPNHSLQLRDIEDVNKMKLGLYVTHTINFQNFGEKANRRSDLVFELKKIFGELGIKYNLLPQEVHLSNVGSAADASR</sequence>
<evidence type="ECO:0000256" key="8">
    <source>
        <dbReference type="ARBA" id="ARBA00023303"/>
    </source>
</evidence>
<reference evidence="12" key="1">
    <citation type="submission" date="2019-07" db="EMBL/GenBank/DDBJ databases">
        <title>De Novo Assembly of kiwifruit Actinidia rufa.</title>
        <authorList>
            <person name="Sugita-Konishi S."/>
            <person name="Sato K."/>
            <person name="Mori E."/>
            <person name="Abe Y."/>
            <person name="Kisaki G."/>
            <person name="Hamano K."/>
            <person name="Suezawa K."/>
            <person name="Otani M."/>
            <person name="Fukuda T."/>
            <person name="Manabe T."/>
            <person name="Gomi K."/>
            <person name="Tabuchi M."/>
            <person name="Akimitsu K."/>
            <person name="Kataoka I."/>
        </authorList>
    </citation>
    <scope>NUCLEOTIDE SEQUENCE [LARGE SCALE GENOMIC DNA]</scope>
    <source>
        <strain evidence="12">cv. Fuchu</strain>
    </source>
</reference>
<evidence type="ECO:0000256" key="9">
    <source>
        <dbReference type="SAM" id="MobiDB-lite"/>
    </source>
</evidence>
<dbReference type="InterPro" id="IPR006685">
    <property type="entry name" value="MscS_channel_2nd"/>
</dbReference>
<dbReference type="Proteomes" id="UP000585474">
    <property type="component" value="Unassembled WGS sequence"/>
</dbReference>
<dbReference type="PANTHER" id="PTHR31618">
    <property type="entry name" value="MECHANOSENSITIVE ION CHANNEL PROTEIN 5"/>
    <property type="match status" value="1"/>
</dbReference>
<comment type="similarity">
    <text evidence="2">Belongs to the MscS (TC 1.A.23) family.</text>
</comment>
<dbReference type="FunFam" id="2.30.30.60:FF:000003">
    <property type="entry name" value="Predicted mechanosensitive ion channel"/>
    <property type="match status" value="1"/>
</dbReference>
<feature type="compositionally biased region" description="Polar residues" evidence="9">
    <location>
        <begin position="182"/>
        <end position="209"/>
    </location>
</feature>
<evidence type="ECO:0000313" key="12">
    <source>
        <dbReference type="Proteomes" id="UP000585474"/>
    </source>
</evidence>
<dbReference type="GO" id="GO:0006820">
    <property type="term" value="P:monoatomic anion transport"/>
    <property type="evidence" value="ECO:0007669"/>
    <property type="project" value="TreeGrafter"/>
</dbReference>
<dbReference type="InterPro" id="IPR016688">
    <property type="entry name" value="MscS-like_plants/fungi"/>
</dbReference>
<keyword evidence="12" id="KW-1185">Reference proteome</keyword>
<feature type="compositionally biased region" description="Low complexity" evidence="9">
    <location>
        <begin position="127"/>
        <end position="138"/>
    </location>
</feature>
<evidence type="ECO:0000313" key="11">
    <source>
        <dbReference type="EMBL" id="GFS43830.1"/>
    </source>
</evidence>
<evidence type="ECO:0000256" key="6">
    <source>
        <dbReference type="ARBA" id="ARBA00023065"/>
    </source>
</evidence>
<evidence type="ECO:0000256" key="1">
    <source>
        <dbReference type="ARBA" id="ARBA00004141"/>
    </source>
</evidence>
<keyword evidence="6" id="KW-0406">Ion transport</keyword>
<dbReference type="Gene3D" id="2.30.30.60">
    <property type="match status" value="1"/>
</dbReference>
<feature type="domain" description="Mechanosensitive ion channel MscS" evidence="10">
    <location>
        <begin position="415"/>
        <end position="460"/>
    </location>
</feature>
<dbReference type="GO" id="GO:0050982">
    <property type="term" value="P:detection of mechanical stimulus"/>
    <property type="evidence" value="ECO:0007669"/>
    <property type="project" value="UniProtKB-ARBA"/>
</dbReference>
<comment type="subcellular location">
    <subcellularLocation>
        <location evidence="1">Membrane</location>
        <topology evidence="1">Multi-pass membrane protein</topology>
    </subcellularLocation>
</comment>
<organism evidence="11 12">
    <name type="scientific">Actinidia rufa</name>
    <dbReference type="NCBI Taxonomy" id="165716"/>
    <lineage>
        <taxon>Eukaryota</taxon>
        <taxon>Viridiplantae</taxon>
        <taxon>Streptophyta</taxon>
        <taxon>Embryophyta</taxon>
        <taxon>Tracheophyta</taxon>
        <taxon>Spermatophyta</taxon>
        <taxon>Magnoliopsida</taxon>
        <taxon>eudicotyledons</taxon>
        <taxon>Gunneridae</taxon>
        <taxon>Pentapetalae</taxon>
        <taxon>asterids</taxon>
        <taxon>Ericales</taxon>
        <taxon>Actinidiaceae</taxon>
        <taxon>Actinidia</taxon>
    </lineage>
</organism>
<dbReference type="EMBL" id="BJWL01000430">
    <property type="protein sequence ID" value="GFS43830.1"/>
    <property type="molecule type" value="Genomic_DNA"/>
</dbReference>